<accession>A0A1D2NFB7</accession>
<dbReference type="PANTHER" id="PTHR47959:SF24">
    <property type="entry name" value="ATP-DEPENDENT RNA HELICASE"/>
    <property type="match status" value="1"/>
</dbReference>
<gene>
    <name evidence="6" type="ORF">Ocin01_02746</name>
</gene>
<dbReference type="GO" id="GO:0016787">
    <property type="term" value="F:hydrolase activity"/>
    <property type="evidence" value="ECO:0007669"/>
    <property type="project" value="UniProtKB-KW"/>
</dbReference>
<name>A0A1D2NFB7_ORCCI</name>
<dbReference type="PROSITE" id="PS51192">
    <property type="entry name" value="HELICASE_ATP_BIND_1"/>
    <property type="match status" value="1"/>
</dbReference>
<dbReference type="AlphaFoldDB" id="A0A1D2NFB7"/>
<dbReference type="GO" id="GO:0005829">
    <property type="term" value="C:cytosol"/>
    <property type="evidence" value="ECO:0007669"/>
    <property type="project" value="TreeGrafter"/>
</dbReference>
<keyword evidence="4" id="KW-0067">ATP-binding</keyword>
<evidence type="ECO:0000256" key="4">
    <source>
        <dbReference type="ARBA" id="ARBA00022840"/>
    </source>
</evidence>
<dbReference type="InterPro" id="IPR011545">
    <property type="entry name" value="DEAD/DEAH_box_helicase_dom"/>
</dbReference>
<evidence type="ECO:0000313" key="7">
    <source>
        <dbReference type="Proteomes" id="UP000094527"/>
    </source>
</evidence>
<dbReference type="SUPFAM" id="SSF52540">
    <property type="entry name" value="P-loop containing nucleoside triphosphate hydrolases"/>
    <property type="match status" value="1"/>
</dbReference>
<organism evidence="6 7">
    <name type="scientific">Orchesella cincta</name>
    <name type="common">Springtail</name>
    <name type="synonym">Podura cincta</name>
    <dbReference type="NCBI Taxonomy" id="48709"/>
    <lineage>
        <taxon>Eukaryota</taxon>
        <taxon>Metazoa</taxon>
        <taxon>Ecdysozoa</taxon>
        <taxon>Arthropoda</taxon>
        <taxon>Hexapoda</taxon>
        <taxon>Collembola</taxon>
        <taxon>Entomobryomorpha</taxon>
        <taxon>Entomobryoidea</taxon>
        <taxon>Orchesellidae</taxon>
        <taxon>Orchesellinae</taxon>
        <taxon>Orchesella</taxon>
    </lineage>
</organism>
<dbReference type="PANTHER" id="PTHR47959">
    <property type="entry name" value="ATP-DEPENDENT RNA HELICASE RHLE-RELATED"/>
    <property type="match status" value="1"/>
</dbReference>
<evidence type="ECO:0000256" key="2">
    <source>
        <dbReference type="ARBA" id="ARBA00022801"/>
    </source>
</evidence>
<keyword evidence="7" id="KW-1185">Reference proteome</keyword>
<dbReference type="OrthoDB" id="10261904at2759"/>
<keyword evidence="1" id="KW-0547">Nucleotide-binding</keyword>
<evidence type="ECO:0000313" key="6">
    <source>
        <dbReference type="EMBL" id="ODN03944.1"/>
    </source>
</evidence>
<evidence type="ECO:0000256" key="1">
    <source>
        <dbReference type="ARBA" id="ARBA00022741"/>
    </source>
</evidence>
<proteinExistence type="predicted"/>
<dbReference type="InterPro" id="IPR050079">
    <property type="entry name" value="DEAD_box_RNA_helicase"/>
</dbReference>
<reference evidence="6 7" key="1">
    <citation type="journal article" date="2016" name="Genome Biol. Evol.">
        <title>Gene Family Evolution Reflects Adaptation to Soil Environmental Stressors in the Genome of the Collembolan Orchesella cincta.</title>
        <authorList>
            <person name="Faddeeva-Vakhrusheva A."/>
            <person name="Derks M.F."/>
            <person name="Anvar S.Y."/>
            <person name="Agamennone V."/>
            <person name="Suring W."/>
            <person name="Smit S."/>
            <person name="van Straalen N.M."/>
            <person name="Roelofs D."/>
        </authorList>
    </citation>
    <scope>NUCLEOTIDE SEQUENCE [LARGE SCALE GENOMIC DNA]</scope>
    <source>
        <tissue evidence="6">Mixed pool</tissue>
    </source>
</reference>
<dbReference type="InterPro" id="IPR027417">
    <property type="entry name" value="P-loop_NTPase"/>
</dbReference>
<dbReference type="InterPro" id="IPR014001">
    <property type="entry name" value="Helicase_ATP-bd"/>
</dbReference>
<evidence type="ECO:0000259" key="5">
    <source>
        <dbReference type="PROSITE" id="PS51192"/>
    </source>
</evidence>
<dbReference type="GO" id="GO:0003724">
    <property type="term" value="F:RNA helicase activity"/>
    <property type="evidence" value="ECO:0007669"/>
    <property type="project" value="TreeGrafter"/>
</dbReference>
<dbReference type="Pfam" id="PF00270">
    <property type="entry name" value="DEAD"/>
    <property type="match status" value="1"/>
</dbReference>
<dbReference type="GO" id="GO:0003676">
    <property type="term" value="F:nucleic acid binding"/>
    <property type="evidence" value="ECO:0007669"/>
    <property type="project" value="InterPro"/>
</dbReference>
<dbReference type="GO" id="GO:0005524">
    <property type="term" value="F:ATP binding"/>
    <property type="evidence" value="ECO:0007669"/>
    <property type="project" value="UniProtKB-KW"/>
</dbReference>
<keyword evidence="3 6" id="KW-0347">Helicase</keyword>
<dbReference type="EMBL" id="LJIJ01000059">
    <property type="protein sequence ID" value="ODN03944.1"/>
    <property type="molecule type" value="Genomic_DNA"/>
</dbReference>
<protein>
    <submittedName>
        <fullName evidence="6">Putative ATP-dependent RNA helicase Dbp45A</fullName>
    </submittedName>
</protein>
<dbReference type="Proteomes" id="UP000094527">
    <property type="component" value="Unassembled WGS sequence"/>
</dbReference>
<sequence>MDEADRLLNEQFDDQLYYIKKLLPVKMQTLFFSATIADHDEMKQLLIKFSEKSNEPFIYNYQDETDESKVQRKNATAEVTDEPSRPLLWKQNLVQKFVTCPRDFIDGYLMELLKSIQADNSPPNIRSMIIFVTTCRVCQVLSLLLTNMGFSNISLRSNINQISRVKALSDLKSSQIRTLINSKGNFKKYGHIDFQYTILWNTFSSNMAYWYSLKDSHSSLRPLIF</sequence>
<dbReference type="Gene3D" id="3.40.50.300">
    <property type="entry name" value="P-loop containing nucleotide triphosphate hydrolases"/>
    <property type="match status" value="2"/>
</dbReference>
<dbReference type="STRING" id="48709.A0A1D2NFB7"/>
<evidence type="ECO:0000256" key="3">
    <source>
        <dbReference type="ARBA" id="ARBA00022806"/>
    </source>
</evidence>
<keyword evidence="2" id="KW-0378">Hydrolase</keyword>
<comment type="caution">
    <text evidence="6">The sequence shown here is derived from an EMBL/GenBank/DDBJ whole genome shotgun (WGS) entry which is preliminary data.</text>
</comment>
<feature type="domain" description="Helicase ATP-binding" evidence="5">
    <location>
        <begin position="1"/>
        <end position="54"/>
    </location>
</feature>